<evidence type="ECO:0000256" key="3">
    <source>
        <dbReference type="ARBA" id="ARBA00022525"/>
    </source>
</evidence>
<comment type="similarity">
    <text evidence="2">Belongs to the VgrG protein family.</text>
</comment>
<feature type="domain" description="Gp5/Type VI secretion system Vgr protein OB-fold" evidence="5">
    <location>
        <begin position="385"/>
        <end position="452"/>
    </location>
</feature>
<dbReference type="Pfam" id="PF22178">
    <property type="entry name" value="Gp5_trimer_C"/>
    <property type="match status" value="1"/>
</dbReference>
<sequence length="689" mass="75941">MNRMIQFSGSAPHEPLVFHSATLLEGLSEHACATLLCHAESARLDPDLYLGKTLAFSFETRDQQHRHFQGVVVQMQLGDMASQGACLYQFELRSWTWLLTRNQDFRVYQQQSVVDIAKSVLARHAHPAVQWRDETRQQHRVWDYCVQFGESDYHFLSRLFEQEGLYFYFEHSEQGHTLVLVDDMAAHRPSEDCPSLTVNSIAHGGRLTEQEVVQRWTATKRIQAHRHAHSDYNFTTPSAALLTQQAGQVLPYNQPFELFEYPGEYDTATEGTAYSQLRQQESAAQAWVFSGHSNARGLRVGRVCSIACPDNPVLTDTVLLTRTQIGLREAPVEGHGGGMSIFQCDFEAIPHATPFRAVRKARKPLAKGPLPALVVGPEGQEIYTDEFGRIKVQFYWDRYGQRNAHSSCWVRVAFPAAGKGWGFVTVPRIGQEVWVSFEDGDPDRPLVTGVLYNAEQPVPYPLPDQKTVSGWRTRSTEHGTASNFNELRFDDKRGEEYVWFQAERDYRALIKHHSQVEIGADSHLLVNGHLIEQIKQDVSRHVLGKVMAQIEGMLNVRVNDDVRIQVQGALDLGVQSDMTVNTGGTGSLESTGSLEVRAGQGLNASSPASINLHAGSALHLTAGAGLSFTCGASSLLVSPAGVFLNGRAVLVNAGGSVSVASTAKPGSPDEPEKPAPVSPPVDPLAGVGS</sequence>
<evidence type="ECO:0000313" key="8">
    <source>
        <dbReference type="Proteomes" id="UP001204142"/>
    </source>
</evidence>
<dbReference type="Gene3D" id="2.30.110.50">
    <property type="match status" value="1"/>
</dbReference>
<dbReference type="Gene3D" id="2.40.50.230">
    <property type="entry name" value="Gp5 N-terminal domain"/>
    <property type="match status" value="1"/>
</dbReference>
<name>A0ABT1WFD0_9BURK</name>
<feature type="domain" description="Gp5/Type VI secretion system Vgr C-terminal trimerisation" evidence="6">
    <location>
        <begin position="469"/>
        <end position="580"/>
    </location>
</feature>
<dbReference type="PANTHER" id="PTHR32305:SF15">
    <property type="entry name" value="PROTEIN RHSA-RELATED"/>
    <property type="match status" value="1"/>
</dbReference>
<evidence type="ECO:0000259" key="5">
    <source>
        <dbReference type="Pfam" id="PF04717"/>
    </source>
</evidence>
<dbReference type="SUPFAM" id="SSF69279">
    <property type="entry name" value="Phage tail proteins"/>
    <property type="match status" value="2"/>
</dbReference>
<evidence type="ECO:0000313" key="7">
    <source>
        <dbReference type="EMBL" id="MCQ8895462.1"/>
    </source>
</evidence>
<dbReference type="InterPro" id="IPR054030">
    <property type="entry name" value="Gp5_Vgr_C"/>
</dbReference>
<dbReference type="SUPFAM" id="SSF69349">
    <property type="entry name" value="Phage fibre proteins"/>
    <property type="match status" value="1"/>
</dbReference>
<evidence type="ECO:0000256" key="1">
    <source>
        <dbReference type="ARBA" id="ARBA00004613"/>
    </source>
</evidence>
<accession>A0ABT1WFD0</accession>
<dbReference type="InterPro" id="IPR006533">
    <property type="entry name" value="T6SS_Vgr_RhsGE"/>
</dbReference>
<dbReference type="InterPro" id="IPR050708">
    <property type="entry name" value="T6SS_VgrG/RHS"/>
</dbReference>
<evidence type="ECO:0000256" key="4">
    <source>
        <dbReference type="SAM" id="MobiDB-lite"/>
    </source>
</evidence>
<dbReference type="Gene3D" id="3.55.50.10">
    <property type="entry name" value="Baseplate protein-like domains"/>
    <property type="match status" value="1"/>
</dbReference>
<dbReference type="RefSeq" id="WP_256763141.1">
    <property type="nucleotide sequence ID" value="NZ_JANIGO010000001.1"/>
</dbReference>
<proteinExistence type="inferred from homology"/>
<dbReference type="Proteomes" id="UP001204142">
    <property type="component" value="Unassembled WGS sequence"/>
</dbReference>
<dbReference type="Pfam" id="PF04717">
    <property type="entry name" value="Phage_base_V"/>
    <property type="match status" value="1"/>
</dbReference>
<dbReference type="PANTHER" id="PTHR32305">
    <property type="match status" value="1"/>
</dbReference>
<reference evidence="7 8" key="1">
    <citation type="submission" date="2022-07" db="EMBL/GenBank/DDBJ databases">
        <authorList>
            <person name="Xamxidin M."/>
            <person name="Wu M."/>
        </authorList>
    </citation>
    <scope>NUCLEOTIDE SEQUENCE [LARGE SCALE GENOMIC DNA]</scope>
    <source>
        <strain evidence="7 8">NBRC 111650</strain>
    </source>
</reference>
<comment type="subcellular location">
    <subcellularLocation>
        <location evidence="1">Secreted</location>
    </subcellularLocation>
</comment>
<evidence type="ECO:0000256" key="2">
    <source>
        <dbReference type="ARBA" id="ARBA00005558"/>
    </source>
</evidence>
<keyword evidence="3" id="KW-0964">Secreted</keyword>
<dbReference type="InterPro" id="IPR006531">
    <property type="entry name" value="Gp5/Vgr_OB"/>
</dbReference>
<dbReference type="NCBIfam" id="TIGR01646">
    <property type="entry name" value="vgr_GE"/>
    <property type="match status" value="1"/>
</dbReference>
<dbReference type="Gene3D" id="4.10.220.110">
    <property type="match status" value="1"/>
</dbReference>
<keyword evidence="8" id="KW-1185">Reference proteome</keyword>
<comment type="caution">
    <text evidence="7">The sequence shown here is derived from an EMBL/GenBank/DDBJ whole genome shotgun (WGS) entry which is preliminary data.</text>
</comment>
<dbReference type="EMBL" id="JANIGO010000001">
    <property type="protein sequence ID" value="MCQ8895462.1"/>
    <property type="molecule type" value="Genomic_DNA"/>
</dbReference>
<feature type="region of interest" description="Disordered" evidence="4">
    <location>
        <begin position="659"/>
        <end position="689"/>
    </location>
</feature>
<protein>
    <submittedName>
        <fullName evidence="7">Type VI secretion system tip protein VgrG</fullName>
    </submittedName>
</protein>
<dbReference type="NCBIfam" id="TIGR03361">
    <property type="entry name" value="VI_Rhs_Vgr"/>
    <property type="match status" value="1"/>
</dbReference>
<dbReference type="Pfam" id="PF05954">
    <property type="entry name" value="Phage_GPD"/>
    <property type="match status" value="1"/>
</dbReference>
<dbReference type="SUPFAM" id="SSF69255">
    <property type="entry name" value="gp5 N-terminal domain-like"/>
    <property type="match status" value="1"/>
</dbReference>
<evidence type="ECO:0000259" key="6">
    <source>
        <dbReference type="Pfam" id="PF22178"/>
    </source>
</evidence>
<organism evidence="7 8">
    <name type="scientific">Limnobacter humi</name>
    <dbReference type="NCBI Taxonomy" id="1778671"/>
    <lineage>
        <taxon>Bacteria</taxon>
        <taxon>Pseudomonadati</taxon>
        <taxon>Pseudomonadota</taxon>
        <taxon>Betaproteobacteria</taxon>
        <taxon>Burkholderiales</taxon>
        <taxon>Burkholderiaceae</taxon>
        <taxon>Limnobacter</taxon>
    </lineage>
</organism>
<gene>
    <name evidence="7" type="primary">vgrG</name>
    <name evidence="7" type="ORF">NQT62_03285</name>
</gene>
<dbReference type="InterPro" id="IPR037026">
    <property type="entry name" value="Vgr_OB-fold_dom_sf"/>
</dbReference>
<dbReference type="InterPro" id="IPR017847">
    <property type="entry name" value="T6SS_RhsGE_Vgr_subset"/>
</dbReference>